<keyword evidence="1" id="KW-0812">Transmembrane</keyword>
<proteinExistence type="predicted"/>
<feature type="transmembrane region" description="Helical" evidence="1">
    <location>
        <begin position="185"/>
        <end position="208"/>
    </location>
</feature>
<dbReference type="EMBL" id="CP061035">
    <property type="protein sequence ID" value="QQV76830.1"/>
    <property type="molecule type" value="Genomic_DNA"/>
</dbReference>
<dbReference type="KEGG" id="sari:H5J25_15750"/>
<accession>A0A974NU56</accession>
<feature type="transmembrane region" description="Helical" evidence="1">
    <location>
        <begin position="77"/>
        <end position="95"/>
    </location>
</feature>
<protein>
    <submittedName>
        <fullName evidence="2">DUF1345 domain-containing protein</fullName>
    </submittedName>
</protein>
<dbReference type="Pfam" id="PF07077">
    <property type="entry name" value="DUF1345"/>
    <property type="match status" value="1"/>
</dbReference>
<gene>
    <name evidence="2" type="ORF">H5J25_15750</name>
</gene>
<feature type="transmembrane region" description="Helical" evidence="1">
    <location>
        <begin position="12"/>
        <end position="32"/>
    </location>
</feature>
<evidence type="ECO:0000313" key="3">
    <source>
        <dbReference type="Proteomes" id="UP000595894"/>
    </source>
</evidence>
<sequence length="211" mass="22556">MKLNLGHRIAPTRFVVFVILFAIGLAALIPMLGRGRGAMASFDIAAAVFLCAVIPLLGKRPKEMRAIAKSNDANRALLLAVTGIVMGMILVSVASEMMGGKSSTLGIALIVTTLALAWLFSNTIYALHYAHLFYTGNDKGKDSGGITVPGSDEPDYWDFIYFSFTLGMTFQTSDVEIGSREIRRVVIGQCLAAFVFNIGVLAFTINVLGGG</sequence>
<feature type="transmembrane region" description="Helical" evidence="1">
    <location>
        <begin position="38"/>
        <end position="57"/>
    </location>
</feature>
<dbReference type="Proteomes" id="UP000595894">
    <property type="component" value="Chromosome"/>
</dbReference>
<name>A0A974NU56_9SPHN</name>
<dbReference type="InterPro" id="IPR009781">
    <property type="entry name" value="DUF1345"/>
</dbReference>
<organism evidence="2 3">
    <name type="scientific">Sphingomonas aliaeris</name>
    <dbReference type="NCBI Taxonomy" id="2759526"/>
    <lineage>
        <taxon>Bacteria</taxon>
        <taxon>Pseudomonadati</taxon>
        <taxon>Pseudomonadota</taxon>
        <taxon>Alphaproteobacteria</taxon>
        <taxon>Sphingomonadales</taxon>
        <taxon>Sphingomonadaceae</taxon>
        <taxon>Sphingomonas</taxon>
    </lineage>
</organism>
<dbReference type="AlphaFoldDB" id="A0A974NU56"/>
<evidence type="ECO:0000256" key="1">
    <source>
        <dbReference type="SAM" id="Phobius"/>
    </source>
</evidence>
<reference evidence="3" key="1">
    <citation type="submission" date="2020-09" db="EMBL/GenBank/DDBJ databases">
        <title>Sphingomonas sp., a new species isolated from pork steak.</title>
        <authorList>
            <person name="Heidler von Heilborn D."/>
        </authorList>
    </citation>
    <scope>NUCLEOTIDE SEQUENCE [LARGE SCALE GENOMIC DNA]</scope>
</reference>
<keyword evidence="1" id="KW-1133">Transmembrane helix</keyword>
<keyword evidence="1" id="KW-0472">Membrane</keyword>
<feature type="transmembrane region" description="Helical" evidence="1">
    <location>
        <begin position="107"/>
        <end position="127"/>
    </location>
</feature>
<evidence type="ECO:0000313" key="2">
    <source>
        <dbReference type="EMBL" id="QQV76830.1"/>
    </source>
</evidence>
<keyword evidence="3" id="KW-1185">Reference proteome</keyword>
<dbReference type="RefSeq" id="WP_202092690.1">
    <property type="nucleotide sequence ID" value="NZ_CP061035.1"/>
</dbReference>